<dbReference type="AlphaFoldDB" id="A0AAD7D887"/>
<dbReference type="EMBL" id="JARKIE010000132">
    <property type="protein sequence ID" value="KAJ7678716.1"/>
    <property type="molecule type" value="Genomic_DNA"/>
</dbReference>
<organism evidence="1 2">
    <name type="scientific">Mycena rosella</name>
    <name type="common">Pink bonnet</name>
    <name type="synonym">Agaricus rosellus</name>
    <dbReference type="NCBI Taxonomy" id="1033263"/>
    <lineage>
        <taxon>Eukaryota</taxon>
        <taxon>Fungi</taxon>
        <taxon>Dikarya</taxon>
        <taxon>Basidiomycota</taxon>
        <taxon>Agaricomycotina</taxon>
        <taxon>Agaricomycetes</taxon>
        <taxon>Agaricomycetidae</taxon>
        <taxon>Agaricales</taxon>
        <taxon>Marasmiineae</taxon>
        <taxon>Mycenaceae</taxon>
        <taxon>Mycena</taxon>
    </lineage>
</organism>
<proteinExistence type="predicted"/>
<protein>
    <submittedName>
        <fullName evidence="1">Uncharacterized protein</fullName>
    </submittedName>
</protein>
<comment type="caution">
    <text evidence="1">The sequence shown here is derived from an EMBL/GenBank/DDBJ whole genome shotgun (WGS) entry which is preliminary data.</text>
</comment>
<dbReference type="Proteomes" id="UP001221757">
    <property type="component" value="Unassembled WGS sequence"/>
</dbReference>
<keyword evidence="2" id="KW-1185">Reference proteome</keyword>
<evidence type="ECO:0000313" key="2">
    <source>
        <dbReference type="Proteomes" id="UP001221757"/>
    </source>
</evidence>
<sequence length="79" mass="9319">MYPRELKTRVADILNTPLEVKLSSTPVEHWSFSCGFCSQAYWWRSWARRSPSCGVADNKARYIYLRHVHILSSEDTWRA</sequence>
<reference evidence="1" key="1">
    <citation type="submission" date="2023-03" db="EMBL/GenBank/DDBJ databases">
        <title>Massive genome expansion in bonnet fungi (Mycena s.s.) driven by repeated elements and novel gene families across ecological guilds.</title>
        <authorList>
            <consortium name="Lawrence Berkeley National Laboratory"/>
            <person name="Harder C.B."/>
            <person name="Miyauchi S."/>
            <person name="Viragh M."/>
            <person name="Kuo A."/>
            <person name="Thoen E."/>
            <person name="Andreopoulos B."/>
            <person name="Lu D."/>
            <person name="Skrede I."/>
            <person name="Drula E."/>
            <person name="Henrissat B."/>
            <person name="Morin E."/>
            <person name="Kohler A."/>
            <person name="Barry K."/>
            <person name="LaButti K."/>
            <person name="Morin E."/>
            <person name="Salamov A."/>
            <person name="Lipzen A."/>
            <person name="Mereny Z."/>
            <person name="Hegedus B."/>
            <person name="Baldrian P."/>
            <person name="Stursova M."/>
            <person name="Weitz H."/>
            <person name="Taylor A."/>
            <person name="Grigoriev I.V."/>
            <person name="Nagy L.G."/>
            <person name="Martin F."/>
            <person name="Kauserud H."/>
        </authorList>
    </citation>
    <scope>NUCLEOTIDE SEQUENCE</scope>
    <source>
        <strain evidence="1">CBHHK067</strain>
    </source>
</reference>
<evidence type="ECO:0000313" key="1">
    <source>
        <dbReference type="EMBL" id="KAJ7678716.1"/>
    </source>
</evidence>
<gene>
    <name evidence="1" type="ORF">B0H17DRAFT_1078143</name>
</gene>
<name>A0AAD7D887_MYCRO</name>
<accession>A0AAD7D887</accession>